<proteinExistence type="predicted"/>
<evidence type="ECO:0000313" key="2">
    <source>
        <dbReference type="Proteomes" id="UP001500908"/>
    </source>
</evidence>
<reference evidence="2" key="1">
    <citation type="journal article" date="2019" name="Int. J. Syst. Evol. Microbiol.">
        <title>The Global Catalogue of Microorganisms (GCM) 10K type strain sequencing project: providing services to taxonomists for standard genome sequencing and annotation.</title>
        <authorList>
            <consortium name="The Broad Institute Genomics Platform"/>
            <consortium name="The Broad Institute Genome Sequencing Center for Infectious Disease"/>
            <person name="Wu L."/>
            <person name="Ma J."/>
        </authorList>
    </citation>
    <scope>NUCLEOTIDE SEQUENCE [LARGE SCALE GENOMIC DNA]</scope>
    <source>
        <strain evidence="2">JCM 17137</strain>
    </source>
</reference>
<organism evidence="1 2">
    <name type="scientific">Salinactinospora qingdaonensis</name>
    <dbReference type="NCBI Taxonomy" id="702744"/>
    <lineage>
        <taxon>Bacteria</taxon>
        <taxon>Bacillati</taxon>
        <taxon>Actinomycetota</taxon>
        <taxon>Actinomycetes</taxon>
        <taxon>Streptosporangiales</taxon>
        <taxon>Nocardiopsidaceae</taxon>
        <taxon>Salinactinospora</taxon>
    </lineage>
</organism>
<evidence type="ECO:0000313" key="1">
    <source>
        <dbReference type="EMBL" id="GAA3755127.1"/>
    </source>
</evidence>
<sequence length="133" mass="15157">MYLYLRESRGSVAGEGKREGVQHSSLVSPSTKTYNMVHDPKNRDTDIVELREIHRAIDEAVVRAYGWDDLLAQGLGHDFHETRQGTRYTIGPAVRIEILDRLLELNHERYDAEVEQGLHEKSNKKGTAPDALF</sequence>
<dbReference type="EMBL" id="BAABDD010000020">
    <property type="protein sequence ID" value="GAA3755127.1"/>
    <property type="molecule type" value="Genomic_DNA"/>
</dbReference>
<accession>A0ABP7G4R2</accession>
<comment type="caution">
    <text evidence="1">The sequence shown here is derived from an EMBL/GenBank/DDBJ whole genome shotgun (WGS) entry which is preliminary data.</text>
</comment>
<gene>
    <name evidence="1" type="ORF">GCM10022402_37250</name>
</gene>
<keyword evidence="2" id="KW-1185">Reference proteome</keyword>
<name>A0ABP7G4R2_9ACTN</name>
<dbReference type="Proteomes" id="UP001500908">
    <property type="component" value="Unassembled WGS sequence"/>
</dbReference>
<protein>
    <submittedName>
        <fullName evidence="1">Uncharacterized protein</fullName>
    </submittedName>
</protein>